<organism evidence="3 4">
    <name type="scientific">Lophiotrema nucula</name>
    <dbReference type="NCBI Taxonomy" id="690887"/>
    <lineage>
        <taxon>Eukaryota</taxon>
        <taxon>Fungi</taxon>
        <taxon>Dikarya</taxon>
        <taxon>Ascomycota</taxon>
        <taxon>Pezizomycotina</taxon>
        <taxon>Dothideomycetes</taxon>
        <taxon>Pleosporomycetidae</taxon>
        <taxon>Pleosporales</taxon>
        <taxon>Lophiotremataceae</taxon>
        <taxon>Lophiotrema</taxon>
    </lineage>
</organism>
<dbReference type="AlphaFoldDB" id="A0A6A5YRS9"/>
<keyword evidence="2" id="KW-0812">Transmembrane</keyword>
<dbReference type="Proteomes" id="UP000799770">
    <property type="component" value="Unassembled WGS sequence"/>
</dbReference>
<reference evidence="3" key="1">
    <citation type="journal article" date="2020" name="Stud. Mycol.">
        <title>101 Dothideomycetes genomes: a test case for predicting lifestyles and emergence of pathogens.</title>
        <authorList>
            <person name="Haridas S."/>
            <person name="Albert R."/>
            <person name="Binder M."/>
            <person name="Bloem J."/>
            <person name="Labutti K."/>
            <person name="Salamov A."/>
            <person name="Andreopoulos B."/>
            <person name="Baker S."/>
            <person name="Barry K."/>
            <person name="Bills G."/>
            <person name="Bluhm B."/>
            <person name="Cannon C."/>
            <person name="Castanera R."/>
            <person name="Culley D."/>
            <person name="Daum C."/>
            <person name="Ezra D."/>
            <person name="Gonzalez J."/>
            <person name="Henrissat B."/>
            <person name="Kuo A."/>
            <person name="Liang C."/>
            <person name="Lipzen A."/>
            <person name="Lutzoni F."/>
            <person name="Magnuson J."/>
            <person name="Mondo S."/>
            <person name="Nolan M."/>
            <person name="Ohm R."/>
            <person name="Pangilinan J."/>
            <person name="Park H.-J."/>
            <person name="Ramirez L."/>
            <person name="Alfaro M."/>
            <person name="Sun H."/>
            <person name="Tritt A."/>
            <person name="Yoshinaga Y."/>
            <person name="Zwiers L.-H."/>
            <person name="Turgeon B."/>
            <person name="Goodwin S."/>
            <person name="Spatafora J."/>
            <person name="Crous P."/>
            <person name="Grigoriev I."/>
        </authorList>
    </citation>
    <scope>NUCLEOTIDE SEQUENCE</scope>
    <source>
        <strain evidence="3">CBS 627.86</strain>
    </source>
</reference>
<gene>
    <name evidence="3" type="ORF">BDV96DRAFT_239913</name>
</gene>
<feature type="region of interest" description="Disordered" evidence="1">
    <location>
        <begin position="97"/>
        <end position="119"/>
    </location>
</feature>
<keyword evidence="2" id="KW-1133">Transmembrane helix</keyword>
<evidence type="ECO:0000256" key="2">
    <source>
        <dbReference type="SAM" id="Phobius"/>
    </source>
</evidence>
<feature type="transmembrane region" description="Helical" evidence="2">
    <location>
        <begin position="68"/>
        <end position="88"/>
    </location>
</feature>
<evidence type="ECO:0000313" key="4">
    <source>
        <dbReference type="Proteomes" id="UP000799770"/>
    </source>
</evidence>
<accession>A0A6A5YRS9</accession>
<proteinExistence type="predicted"/>
<evidence type="ECO:0000313" key="3">
    <source>
        <dbReference type="EMBL" id="KAF2109147.1"/>
    </source>
</evidence>
<sequence length="165" mass="18860">MPALPLLPIPKDSRISFDFFPAHNNARQILNDILHPTLHQRSTTSTLQKRALYNCSYYDTSCGRYRTVVIIIIILVLLLKVIIIFLLFRRHQKKKERRTAEATRIQAETDAGTSYEAPPPGYYASVNAPAEQVGMRGGVKNERAQVQQMEMPRTPEPAMRIRRIA</sequence>
<protein>
    <submittedName>
        <fullName evidence="3">Uncharacterized protein</fullName>
    </submittedName>
</protein>
<name>A0A6A5YRS9_9PLEO</name>
<keyword evidence="2" id="KW-0472">Membrane</keyword>
<dbReference type="EMBL" id="ML977343">
    <property type="protein sequence ID" value="KAF2109147.1"/>
    <property type="molecule type" value="Genomic_DNA"/>
</dbReference>
<keyword evidence="4" id="KW-1185">Reference proteome</keyword>
<evidence type="ECO:0000256" key="1">
    <source>
        <dbReference type="SAM" id="MobiDB-lite"/>
    </source>
</evidence>